<dbReference type="EC" id="2.-.-.-" evidence="4"/>
<name>A0ABU2MWL6_9ACTN</name>
<accession>A0ABU2MWL6</accession>
<dbReference type="InterPro" id="IPR050832">
    <property type="entry name" value="Bact_Acetyltransf"/>
</dbReference>
<dbReference type="RefSeq" id="WP_311706361.1">
    <property type="nucleotide sequence ID" value="NZ_JAVREL010000013.1"/>
</dbReference>
<evidence type="ECO:0000256" key="2">
    <source>
        <dbReference type="ARBA" id="ARBA00023315"/>
    </source>
</evidence>
<comment type="caution">
    <text evidence="4">The sequence shown here is derived from an EMBL/GenBank/DDBJ whole genome shotgun (WGS) entry which is preliminary data.</text>
</comment>
<dbReference type="Gene3D" id="3.40.630.30">
    <property type="match status" value="1"/>
</dbReference>
<dbReference type="PROSITE" id="PS51186">
    <property type="entry name" value="GNAT"/>
    <property type="match status" value="1"/>
</dbReference>
<dbReference type="SUPFAM" id="SSF55729">
    <property type="entry name" value="Acyl-CoA N-acyltransferases (Nat)"/>
    <property type="match status" value="1"/>
</dbReference>
<evidence type="ECO:0000313" key="5">
    <source>
        <dbReference type="Proteomes" id="UP001183246"/>
    </source>
</evidence>
<gene>
    <name evidence="4" type="ORF">RM590_21890</name>
</gene>
<feature type="domain" description="N-acetyltransferase" evidence="3">
    <location>
        <begin position="7"/>
        <end position="164"/>
    </location>
</feature>
<sequence length="167" mass="17110">MSHVDGVVLRPLDEELLEALLSAAVAGADPAEVMPPVPGPEGWTAERRAAFRQFHRTRSLSAAPVERTWAVVVAAPERVVGAARLAPLPDGAVEAGLWLARAHRGAGVGGAVLRRLVELARAAGAAALVAETTADNAAMRRILAGLGATATVRGGAVTARLPLNGRA</sequence>
<organism evidence="4 5">
    <name type="scientific">Streptomyces litchfieldiae</name>
    <dbReference type="NCBI Taxonomy" id="3075543"/>
    <lineage>
        <taxon>Bacteria</taxon>
        <taxon>Bacillati</taxon>
        <taxon>Actinomycetota</taxon>
        <taxon>Actinomycetes</taxon>
        <taxon>Kitasatosporales</taxon>
        <taxon>Streptomycetaceae</taxon>
        <taxon>Streptomyces</taxon>
    </lineage>
</organism>
<dbReference type="InterPro" id="IPR000182">
    <property type="entry name" value="GNAT_dom"/>
</dbReference>
<dbReference type="EMBL" id="JAVREL010000013">
    <property type="protein sequence ID" value="MDT0345233.1"/>
    <property type="molecule type" value="Genomic_DNA"/>
</dbReference>
<proteinExistence type="predicted"/>
<dbReference type="Proteomes" id="UP001183246">
    <property type="component" value="Unassembled WGS sequence"/>
</dbReference>
<evidence type="ECO:0000313" key="4">
    <source>
        <dbReference type="EMBL" id="MDT0345233.1"/>
    </source>
</evidence>
<evidence type="ECO:0000259" key="3">
    <source>
        <dbReference type="PROSITE" id="PS51186"/>
    </source>
</evidence>
<reference evidence="5" key="1">
    <citation type="submission" date="2023-07" db="EMBL/GenBank/DDBJ databases">
        <title>30 novel species of actinomycetes from the DSMZ collection.</title>
        <authorList>
            <person name="Nouioui I."/>
        </authorList>
    </citation>
    <scope>NUCLEOTIDE SEQUENCE [LARGE SCALE GENOMIC DNA]</scope>
    <source>
        <strain evidence="5">DSM 44938</strain>
    </source>
</reference>
<protein>
    <submittedName>
        <fullName evidence="4">GNAT family protein</fullName>
        <ecNumber evidence="4">2.-.-.-</ecNumber>
    </submittedName>
</protein>
<keyword evidence="5" id="KW-1185">Reference proteome</keyword>
<dbReference type="Pfam" id="PF13302">
    <property type="entry name" value="Acetyltransf_3"/>
    <property type="match status" value="1"/>
</dbReference>
<dbReference type="InterPro" id="IPR016181">
    <property type="entry name" value="Acyl_CoA_acyltransferase"/>
</dbReference>
<evidence type="ECO:0000256" key="1">
    <source>
        <dbReference type="ARBA" id="ARBA00022679"/>
    </source>
</evidence>
<dbReference type="GO" id="GO:0016740">
    <property type="term" value="F:transferase activity"/>
    <property type="evidence" value="ECO:0007669"/>
    <property type="project" value="UniProtKB-KW"/>
</dbReference>
<keyword evidence="2" id="KW-0012">Acyltransferase</keyword>
<keyword evidence="1 4" id="KW-0808">Transferase</keyword>
<dbReference type="PANTHER" id="PTHR43877">
    <property type="entry name" value="AMINOALKYLPHOSPHONATE N-ACETYLTRANSFERASE-RELATED-RELATED"/>
    <property type="match status" value="1"/>
</dbReference>